<dbReference type="EMBL" id="VTOZ01000009">
    <property type="protein sequence ID" value="TYZ29229.1"/>
    <property type="molecule type" value="Genomic_DNA"/>
</dbReference>
<dbReference type="AlphaFoldDB" id="A0A5D6WQ42"/>
<keyword evidence="3" id="KW-1185">Reference proteome</keyword>
<comment type="caution">
    <text evidence="2">The sequence shown here is derived from an EMBL/GenBank/DDBJ whole genome shotgun (WGS) entry which is preliminary data.</text>
</comment>
<gene>
    <name evidence="2" type="ORF">FZ041_05615</name>
</gene>
<protein>
    <recommendedName>
        <fullName evidence="4">DUF4412 domain-containing protein</fullName>
    </recommendedName>
</protein>
<dbReference type="Proteomes" id="UP000322783">
    <property type="component" value="Unassembled WGS sequence"/>
</dbReference>
<keyword evidence="1" id="KW-0732">Signal</keyword>
<name>A0A5D6WQ42_9FIRM</name>
<feature type="chain" id="PRO_5022694037" description="DUF4412 domain-containing protein" evidence="1">
    <location>
        <begin position="29"/>
        <end position="323"/>
    </location>
</feature>
<accession>A0A5D6WQ42</accession>
<evidence type="ECO:0000313" key="2">
    <source>
        <dbReference type="EMBL" id="TYZ29229.1"/>
    </source>
</evidence>
<sequence>MMKGKKFLAAAGLAVSLTFGGTALPVLAAEQAPAVQQAAVVDAKAQLSKDLASLAEYNKGTMAFDMDLSSPLLSLCYKGSLSFNVEPKMAAKGTLAMEMIVPGAPSSIEQSAFYMQESDKDLTVYVQKADKSWEKTVAEKKEQKKTVDQTVDQALAVDLMKCTKEVTLGSSEGSKQSYLVTLDGKKFYPYLFQLLELDKKDAKDKKAAKDTEQLKKVLQSMGDIEYTVTIDRKEHMMTDLHANLTTQMRKALTSLLKEQKMTAEDEKGLLEIINGSTLEISFSGRKLESESDLNVPADVAAKAKLTDAKMPGVLPKVLPAGKK</sequence>
<evidence type="ECO:0000313" key="3">
    <source>
        <dbReference type="Proteomes" id="UP000322783"/>
    </source>
</evidence>
<dbReference type="RefSeq" id="WP_149188860.1">
    <property type="nucleotide sequence ID" value="NZ_VTOZ01000009.1"/>
</dbReference>
<evidence type="ECO:0000256" key="1">
    <source>
        <dbReference type="SAM" id="SignalP"/>
    </source>
</evidence>
<evidence type="ECO:0008006" key="4">
    <source>
        <dbReference type="Google" id="ProtNLM"/>
    </source>
</evidence>
<feature type="signal peptide" evidence="1">
    <location>
        <begin position="1"/>
        <end position="28"/>
    </location>
</feature>
<proteinExistence type="predicted"/>
<reference evidence="2 3" key="1">
    <citation type="submission" date="2019-08" db="EMBL/GenBank/DDBJ databases">
        <title>Selenomonas sp. mPRGC5 and Selenomonas sp. mPRGC8 isolated from ruminal fluid of dairy goat (Capra hircus).</title>
        <authorList>
            <person name="Poothong S."/>
            <person name="Nuengjamnong C."/>
            <person name="Tanasupawat S."/>
        </authorList>
    </citation>
    <scope>NUCLEOTIDE SEQUENCE [LARGE SCALE GENOMIC DNA]</scope>
    <source>
        <strain evidence="3">mPRGC8</strain>
    </source>
</reference>
<organism evidence="2 3">
    <name type="scientific">Selenomonas caprae</name>
    <dbReference type="NCBI Taxonomy" id="2606905"/>
    <lineage>
        <taxon>Bacteria</taxon>
        <taxon>Bacillati</taxon>
        <taxon>Bacillota</taxon>
        <taxon>Negativicutes</taxon>
        <taxon>Selenomonadales</taxon>
        <taxon>Selenomonadaceae</taxon>
        <taxon>Selenomonas</taxon>
    </lineage>
</organism>